<evidence type="ECO:0000313" key="3">
    <source>
        <dbReference type="Proteomes" id="UP001610446"/>
    </source>
</evidence>
<evidence type="ECO:0000313" key="2">
    <source>
        <dbReference type="EMBL" id="KAL2851925.1"/>
    </source>
</evidence>
<dbReference type="EMBL" id="JBFXLU010000028">
    <property type="protein sequence ID" value="KAL2851925.1"/>
    <property type="molecule type" value="Genomic_DNA"/>
</dbReference>
<keyword evidence="1" id="KW-0560">Oxidoreductase</keyword>
<organism evidence="2 3">
    <name type="scientific">Aspergillus pseudoustus</name>
    <dbReference type="NCBI Taxonomy" id="1810923"/>
    <lineage>
        <taxon>Eukaryota</taxon>
        <taxon>Fungi</taxon>
        <taxon>Dikarya</taxon>
        <taxon>Ascomycota</taxon>
        <taxon>Pezizomycotina</taxon>
        <taxon>Eurotiomycetes</taxon>
        <taxon>Eurotiomycetidae</taxon>
        <taxon>Eurotiales</taxon>
        <taxon>Aspergillaceae</taxon>
        <taxon>Aspergillus</taxon>
        <taxon>Aspergillus subgen. Nidulantes</taxon>
    </lineage>
</organism>
<dbReference type="Proteomes" id="UP001610446">
    <property type="component" value="Unassembled WGS sequence"/>
</dbReference>
<dbReference type="InterPro" id="IPR025337">
    <property type="entry name" value="Questin_oxidase-like"/>
</dbReference>
<sequence length="468" mass="52384">MATAHQIQLTASVRGFVNTYEKLSPESADTTNALLMENHERHHLYFDEAGLHNHIVHHLLCIYALGASPAAIQKAYENNTGYQLPTTAADPEIAETLQDTEKFANHLGQSRYYRDYVNFFRTQIAEQGVEAFVNKYLFQGDKRADDLLGRMFSGFLHPIIHLGYGLEFGQTLIVAEALAQAAVHPDWTLPFLWGAEAVARSSSNSANRTLVEIMDEIRANPKLASSVEWSDPQNKITDGLFKRSAGEIIKVAAQWRVSAGELQEKIAEMINAGLYMTAAAQRPDKAIRFDFFLMHCANASYFFSIFNQISWIPTASKARMVECMGRIHLLMYAAAKAPEVRPQDVSDYRPARPGGWESIYSRVVTYEDDGHTAKLIRAIKNGEIVTRGFEQQPGIRLKEANFIDIAHMVMDSVEAMDRAEEADTGKTGYSHAADLDPFVQRVVLRWLRWAGFPEAWAGVGPRARGLGE</sequence>
<accession>A0ABR4KI25</accession>
<name>A0ABR4KI25_9EURO</name>
<proteinExistence type="predicted"/>
<reference evidence="2 3" key="1">
    <citation type="submission" date="2024-07" db="EMBL/GenBank/DDBJ databases">
        <title>Section-level genome sequencing and comparative genomics of Aspergillus sections Usti and Cavernicolus.</title>
        <authorList>
            <consortium name="Lawrence Berkeley National Laboratory"/>
            <person name="Nybo J.L."/>
            <person name="Vesth T.C."/>
            <person name="Theobald S."/>
            <person name="Frisvad J.C."/>
            <person name="Larsen T.O."/>
            <person name="Kjaerboelling I."/>
            <person name="Rothschild-Mancinelli K."/>
            <person name="Lyhne E.K."/>
            <person name="Kogle M.E."/>
            <person name="Barry K."/>
            <person name="Clum A."/>
            <person name="Na H."/>
            <person name="Ledsgaard L."/>
            <person name="Lin J."/>
            <person name="Lipzen A."/>
            <person name="Kuo A."/>
            <person name="Riley R."/>
            <person name="Mondo S."/>
            <person name="Labutti K."/>
            <person name="Haridas S."/>
            <person name="Pangalinan J."/>
            <person name="Salamov A.A."/>
            <person name="Simmons B.A."/>
            <person name="Magnuson J.K."/>
            <person name="Chen J."/>
            <person name="Drula E."/>
            <person name="Henrissat B."/>
            <person name="Wiebenga A."/>
            <person name="Lubbers R.J."/>
            <person name="Gomes A.C."/>
            <person name="Makela M.R."/>
            <person name="Stajich J."/>
            <person name="Grigoriev I.V."/>
            <person name="Mortensen U.H."/>
            <person name="De Vries R.P."/>
            <person name="Baker S.E."/>
            <person name="Andersen M.R."/>
        </authorList>
    </citation>
    <scope>NUCLEOTIDE SEQUENCE [LARGE SCALE GENOMIC DNA]</scope>
    <source>
        <strain evidence="2 3">CBS 123904</strain>
    </source>
</reference>
<dbReference type="PANTHER" id="PTHR35870">
    <property type="entry name" value="PROTEIN, PUTATIVE (AFU_ORTHOLOGUE AFUA_5G03330)-RELATED"/>
    <property type="match status" value="1"/>
</dbReference>
<evidence type="ECO:0008006" key="4">
    <source>
        <dbReference type="Google" id="ProtNLM"/>
    </source>
</evidence>
<gene>
    <name evidence="2" type="ORF">BJY01DRAFT_232816</name>
</gene>
<dbReference type="PANTHER" id="PTHR35870:SF1">
    <property type="entry name" value="PROTEIN, PUTATIVE (AFU_ORTHOLOGUE AFUA_5G03330)-RELATED"/>
    <property type="match status" value="1"/>
</dbReference>
<dbReference type="Pfam" id="PF14027">
    <property type="entry name" value="Questin_oxidase"/>
    <property type="match status" value="1"/>
</dbReference>
<evidence type="ECO:0000256" key="1">
    <source>
        <dbReference type="ARBA" id="ARBA00023002"/>
    </source>
</evidence>
<comment type="caution">
    <text evidence="2">The sequence shown here is derived from an EMBL/GenBank/DDBJ whole genome shotgun (WGS) entry which is preliminary data.</text>
</comment>
<protein>
    <recommendedName>
        <fullName evidence="4">HypA-like protein</fullName>
    </recommendedName>
</protein>
<keyword evidence="3" id="KW-1185">Reference proteome</keyword>